<dbReference type="PANTHER" id="PTHR30419">
    <property type="entry name" value="HTH-TYPE TRANSCRIPTIONAL REGULATOR YBHD"/>
    <property type="match status" value="1"/>
</dbReference>
<keyword evidence="3" id="KW-0238">DNA-binding</keyword>
<dbReference type="InterPro" id="IPR005119">
    <property type="entry name" value="LysR_subst-bd"/>
</dbReference>
<feature type="domain" description="HTH lysR-type" evidence="5">
    <location>
        <begin position="1"/>
        <end position="58"/>
    </location>
</feature>
<sequence>MDLKRLNYFVTIVNCKSYSKAAEKLHISQPSLSNAVKKLEQEIGAPLLERSTRKFVLTDAGELLYLRASDMLSQMKIMNKEMEEVIVEGKGVIVLGIIESIKTWLPSIIYSYKQRYPVMVFKLFDVLGAEHVIRSLKSYSSHAIITNQLIYDEDIVSIPLYTERLVAVLPYDHPLSQKELLHLDDLEQETFIISTDGFQTRADVINAFKTDNLQLKIHFEIERFETALSLVRENLGITIVSENYVNGAVDKRIIQRPIDHPMLERTVYLAYMKNRHLPIAMQQFIQAVEQNF</sequence>
<evidence type="ECO:0000256" key="4">
    <source>
        <dbReference type="ARBA" id="ARBA00023163"/>
    </source>
</evidence>
<gene>
    <name evidence="6" type="ORF">JFL43_00995</name>
</gene>
<dbReference type="InterPro" id="IPR050950">
    <property type="entry name" value="HTH-type_LysR_regulators"/>
</dbReference>
<keyword evidence="4" id="KW-0804">Transcription</keyword>
<dbReference type="InterPro" id="IPR036390">
    <property type="entry name" value="WH_DNA-bd_sf"/>
</dbReference>
<evidence type="ECO:0000256" key="1">
    <source>
        <dbReference type="ARBA" id="ARBA00009437"/>
    </source>
</evidence>
<dbReference type="RefSeq" id="WP_200747556.1">
    <property type="nucleotide sequence ID" value="NZ_JAEOAH010000001.1"/>
</dbReference>
<protein>
    <submittedName>
        <fullName evidence="6">LysR family transcriptional regulator</fullName>
    </submittedName>
</protein>
<keyword evidence="2" id="KW-0805">Transcription regulation</keyword>
<dbReference type="CDD" id="cd05466">
    <property type="entry name" value="PBP2_LTTR_substrate"/>
    <property type="match status" value="1"/>
</dbReference>
<reference evidence="6 7" key="1">
    <citation type="submission" date="2020-12" db="EMBL/GenBank/DDBJ databases">
        <title>YIM B01967 draft genome.</title>
        <authorList>
            <person name="Yan X."/>
        </authorList>
    </citation>
    <scope>NUCLEOTIDE SEQUENCE [LARGE SCALE GENOMIC DNA]</scope>
    <source>
        <strain evidence="6 7">YIM B01967</strain>
    </source>
</reference>
<keyword evidence="7" id="KW-1185">Reference proteome</keyword>
<dbReference type="EMBL" id="JAEOAH010000001">
    <property type="protein sequence ID" value="MBK3493467.1"/>
    <property type="molecule type" value="Genomic_DNA"/>
</dbReference>
<dbReference type="PRINTS" id="PR00039">
    <property type="entry name" value="HTHLYSR"/>
</dbReference>
<comment type="caution">
    <text evidence="6">The sequence shown here is derived from an EMBL/GenBank/DDBJ whole genome shotgun (WGS) entry which is preliminary data.</text>
</comment>
<evidence type="ECO:0000256" key="3">
    <source>
        <dbReference type="ARBA" id="ARBA00023125"/>
    </source>
</evidence>
<dbReference type="Proteomes" id="UP000618943">
    <property type="component" value="Unassembled WGS sequence"/>
</dbReference>
<proteinExistence type="inferred from homology"/>
<evidence type="ECO:0000259" key="5">
    <source>
        <dbReference type="PROSITE" id="PS50931"/>
    </source>
</evidence>
<dbReference type="Pfam" id="PF00126">
    <property type="entry name" value="HTH_1"/>
    <property type="match status" value="1"/>
</dbReference>
<dbReference type="PROSITE" id="PS50931">
    <property type="entry name" value="HTH_LYSR"/>
    <property type="match status" value="1"/>
</dbReference>
<dbReference type="Pfam" id="PF03466">
    <property type="entry name" value="LysR_substrate"/>
    <property type="match status" value="1"/>
</dbReference>
<organism evidence="6 7">
    <name type="scientific">Viridibacillus soli</name>
    <dbReference type="NCBI Taxonomy" id="2798301"/>
    <lineage>
        <taxon>Bacteria</taxon>
        <taxon>Bacillati</taxon>
        <taxon>Bacillota</taxon>
        <taxon>Bacilli</taxon>
        <taxon>Bacillales</taxon>
        <taxon>Caryophanaceae</taxon>
        <taxon>Viridibacillus</taxon>
    </lineage>
</organism>
<dbReference type="SUPFAM" id="SSF53850">
    <property type="entry name" value="Periplasmic binding protein-like II"/>
    <property type="match status" value="1"/>
</dbReference>
<dbReference type="PANTHER" id="PTHR30419:SF28">
    <property type="entry name" value="HTH-TYPE TRANSCRIPTIONAL REGULATOR BSDA"/>
    <property type="match status" value="1"/>
</dbReference>
<dbReference type="InterPro" id="IPR000847">
    <property type="entry name" value="LysR_HTH_N"/>
</dbReference>
<dbReference type="Gene3D" id="1.10.10.10">
    <property type="entry name" value="Winged helix-like DNA-binding domain superfamily/Winged helix DNA-binding domain"/>
    <property type="match status" value="1"/>
</dbReference>
<comment type="similarity">
    <text evidence="1">Belongs to the LysR transcriptional regulatory family.</text>
</comment>
<dbReference type="Gene3D" id="3.40.190.290">
    <property type="match status" value="1"/>
</dbReference>
<evidence type="ECO:0000313" key="6">
    <source>
        <dbReference type="EMBL" id="MBK3493467.1"/>
    </source>
</evidence>
<accession>A0ABS1H2S1</accession>
<dbReference type="SUPFAM" id="SSF46785">
    <property type="entry name" value="Winged helix' DNA-binding domain"/>
    <property type="match status" value="1"/>
</dbReference>
<dbReference type="InterPro" id="IPR036388">
    <property type="entry name" value="WH-like_DNA-bd_sf"/>
</dbReference>
<evidence type="ECO:0000313" key="7">
    <source>
        <dbReference type="Proteomes" id="UP000618943"/>
    </source>
</evidence>
<evidence type="ECO:0000256" key="2">
    <source>
        <dbReference type="ARBA" id="ARBA00023015"/>
    </source>
</evidence>
<name>A0ABS1H2S1_9BACL</name>